<sequence length="664" mass="77013">MRITATLLTAYLFALPLVTTSSKAKSANSPEQLAYLAAEKAFAKGHFKTYEKLKKSLKEYPLYPYLEYKERLDDLSLAKRKEIDQFIKTYSNSPLAGQLKSHFINHLAAKKEFNVLKDYYSYGQNPRLDCAILEHKLQQGASIKDLSDDIEDLWSVPRSQHKACDDIFSQWIKAGYPKHNTAYHRLYRTAHEGSVGLVKYLKRFLDKDKQYIADMWVKVKQNPGAVNRRNFFPGLDPEMEAPILVFAIKRLAWGDREDAYKVWQHTRNRIPLSKSHIDEVERTLFLAMATENRAKALEWLEDDNLESFITDELVNHWKLAVLLRNERWESIKELYSLLPKNQQNSNQWQYWNAIAQHKSGNEADSLLTLKLLAEKRDYYGYLAATRLEQPLKLNHVPAPIPEAVFTKVKNSDNVKRAKELFELERYINASREWRHLLKHMDSAAEIQAASKIAHSWGWYNQGILTIAKSGYWDDTEIRFPTAFKDSYIQMAEKVNLPPQWLMGVSRQESAYGPLAVSPAGAYGLMQVMPATAKVYSKKFNIPYKGRRDLLKPQTNIEMGSRYLELRYKQMEKNPIYASAAYNAGKQRIDMWKEFGRYPTEIWIESIPYTETRDYIKKVMTYRAIYALKLGIDDDTFQYILTTETGGLSNCDVAKQSIDQTDKNC</sequence>
<comment type="similarity">
    <text evidence="1">Belongs to the transglycosylase Slt family.</text>
</comment>
<name>A0ABN0T5W9_9GAMM</name>
<dbReference type="InterPro" id="IPR037061">
    <property type="entry name" value="Lytic_TGlycoase_superhlx_L_sf"/>
</dbReference>
<accession>A0ABN0T5W9</accession>
<dbReference type="InterPro" id="IPR023346">
    <property type="entry name" value="Lysozyme-like_dom_sf"/>
</dbReference>
<feature type="domain" description="Transglycosylase SLT" evidence="4">
    <location>
        <begin position="488"/>
        <end position="593"/>
    </location>
</feature>
<evidence type="ECO:0000313" key="7">
    <source>
        <dbReference type="Proteomes" id="UP001501221"/>
    </source>
</evidence>
<dbReference type="SUPFAM" id="SSF48435">
    <property type="entry name" value="Bacterial muramidases"/>
    <property type="match status" value="1"/>
</dbReference>
<dbReference type="Gene3D" id="1.10.1240.20">
    <property type="entry name" value="Lytic transglycosylase, superhelical linker domain"/>
    <property type="match status" value="1"/>
</dbReference>
<dbReference type="Proteomes" id="UP001501221">
    <property type="component" value="Unassembled WGS sequence"/>
</dbReference>
<dbReference type="InterPro" id="IPR008939">
    <property type="entry name" value="Lytic_TGlycosylase_superhlx_U"/>
</dbReference>
<evidence type="ECO:0000256" key="3">
    <source>
        <dbReference type="SAM" id="SignalP"/>
    </source>
</evidence>
<evidence type="ECO:0000256" key="2">
    <source>
        <dbReference type="ARBA" id="ARBA00022729"/>
    </source>
</evidence>
<dbReference type="RefSeq" id="WP_343990033.1">
    <property type="nucleotide sequence ID" value="NZ_BAAAFM010000008.1"/>
</dbReference>
<organism evidence="6 7">
    <name type="scientific">Kangiella japonica</name>
    <dbReference type="NCBI Taxonomy" id="647384"/>
    <lineage>
        <taxon>Bacteria</taxon>
        <taxon>Pseudomonadati</taxon>
        <taxon>Pseudomonadota</taxon>
        <taxon>Gammaproteobacteria</taxon>
        <taxon>Kangiellales</taxon>
        <taxon>Kangiellaceae</taxon>
        <taxon>Kangiella</taxon>
    </lineage>
</organism>
<dbReference type="EMBL" id="BAAAFM010000008">
    <property type="protein sequence ID" value="GAA0213387.1"/>
    <property type="molecule type" value="Genomic_DNA"/>
</dbReference>
<dbReference type="PANTHER" id="PTHR37423">
    <property type="entry name" value="SOLUBLE LYTIC MUREIN TRANSGLYCOSYLASE-RELATED"/>
    <property type="match status" value="1"/>
</dbReference>
<dbReference type="SUPFAM" id="SSF53955">
    <property type="entry name" value="Lysozyme-like"/>
    <property type="match status" value="1"/>
</dbReference>
<gene>
    <name evidence="6" type="ORF">GCM10009123_20800</name>
</gene>
<evidence type="ECO:0000259" key="5">
    <source>
        <dbReference type="Pfam" id="PF14718"/>
    </source>
</evidence>
<feature type="signal peptide" evidence="3">
    <location>
        <begin position="1"/>
        <end position="24"/>
    </location>
</feature>
<keyword evidence="2 3" id="KW-0732">Signal</keyword>
<reference evidence="6 7" key="1">
    <citation type="journal article" date="2019" name="Int. J. Syst. Evol. Microbiol.">
        <title>The Global Catalogue of Microorganisms (GCM) 10K type strain sequencing project: providing services to taxonomists for standard genome sequencing and annotation.</title>
        <authorList>
            <consortium name="The Broad Institute Genomics Platform"/>
            <consortium name="The Broad Institute Genome Sequencing Center for Infectious Disease"/>
            <person name="Wu L."/>
            <person name="Ma J."/>
        </authorList>
    </citation>
    <scope>NUCLEOTIDE SEQUENCE [LARGE SCALE GENOMIC DNA]</scope>
    <source>
        <strain evidence="6 7">JCM 16211</strain>
    </source>
</reference>
<feature type="chain" id="PRO_5047045486" evidence="3">
    <location>
        <begin position="25"/>
        <end position="664"/>
    </location>
</feature>
<evidence type="ECO:0000313" key="6">
    <source>
        <dbReference type="EMBL" id="GAA0213387.1"/>
    </source>
</evidence>
<comment type="caution">
    <text evidence="6">The sequence shown here is derived from an EMBL/GenBank/DDBJ whole genome shotgun (WGS) entry which is preliminary data.</text>
</comment>
<dbReference type="CDD" id="cd13401">
    <property type="entry name" value="Slt70-like"/>
    <property type="match status" value="1"/>
</dbReference>
<dbReference type="Pfam" id="PF01464">
    <property type="entry name" value="SLT"/>
    <property type="match status" value="1"/>
</dbReference>
<dbReference type="PROSITE" id="PS00922">
    <property type="entry name" value="TRANSGLYCOSYLASE"/>
    <property type="match status" value="1"/>
</dbReference>
<dbReference type="InterPro" id="IPR008258">
    <property type="entry name" value="Transglycosylase_SLT_dom_1"/>
</dbReference>
<dbReference type="Gene3D" id="1.10.530.10">
    <property type="match status" value="1"/>
</dbReference>
<keyword evidence="7" id="KW-1185">Reference proteome</keyword>
<dbReference type="InterPro" id="IPR012289">
    <property type="entry name" value="Lytic_TGlycosylase_superhlx_L"/>
</dbReference>
<feature type="domain" description="Lytic transglycosylase superhelical linker" evidence="5">
    <location>
        <begin position="408"/>
        <end position="474"/>
    </location>
</feature>
<dbReference type="Gene3D" id="1.25.20.10">
    <property type="entry name" value="Bacterial muramidases"/>
    <property type="match status" value="1"/>
</dbReference>
<dbReference type="PANTHER" id="PTHR37423:SF5">
    <property type="entry name" value="SOLUBLE LYTIC MUREIN TRANSGLYCOSYLASE"/>
    <property type="match status" value="1"/>
</dbReference>
<protein>
    <submittedName>
        <fullName evidence="6">Transglycosylase SLT domain-containing protein</fullName>
    </submittedName>
</protein>
<evidence type="ECO:0000259" key="4">
    <source>
        <dbReference type="Pfam" id="PF01464"/>
    </source>
</evidence>
<proteinExistence type="inferred from homology"/>
<dbReference type="Pfam" id="PF14718">
    <property type="entry name" value="SLT_L"/>
    <property type="match status" value="1"/>
</dbReference>
<dbReference type="InterPro" id="IPR000189">
    <property type="entry name" value="Transglyc_AS"/>
</dbReference>
<evidence type="ECO:0000256" key="1">
    <source>
        <dbReference type="ARBA" id="ARBA00007734"/>
    </source>
</evidence>